<evidence type="ECO:0000256" key="2">
    <source>
        <dbReference type="ARBA" id="ARBA00011233"/>
    </source>
</evidence>
<evidence type="ECO:0000313" key="13">
    <source>
        <dbReference type="Proteomes" id="UP000463961"/>
    </source>
</evidence>
<dbReference type="SUPFAM" id="SSF56935">
    <property type="entry name" value="Porins"/>
    <property type="match status" value="1"/>
</dbReference>
<keyword evidence="7" id="KW-0406">Ion transport</keyword>
<evidence type="ECO:0000313" key="12">
    <source>
        <dbReference type="EMBL" id="BBU68540.1"/>
    </source>
</evidence>
<keyword evidence="9" id="KW-0472">Membrane</keyword>
<evidence type="ECO:0000256" key="6">
    <source>
        <dbReference type="ARBA" id="ARBA00022729"/>
    </source>
</evidence>
<evidence type="ECO:0000256" key="7">
    <source>
        <dbReference type="ARBA" id="ARBA00023065"/>
    </source>
</evidence>
<dbReference type="Proteomes" id="UP000463961">
    <property type="component" value="Chromosome"/>
</dbReference>
<dbReference type="EMBL" id="AP022345">
    <property type="protein sequence ID" value="BBU68540.1"/>
    <property type="molecule type" value="Genomic_DNA"/>
</dbReference>
<dbReference type="AlphaFoldDB" id="A0A679I291"/>
<keyword evidence="4" id="KW-1134">Transmembrane beta strand</keyword>
<comment type="subcellular location">
    <subcellularLocation>
        <location evidence="1">Cell outer membrane</location>
        <topology evidence="1">Multi-pass membrane protein</topology>
    </subcellularLocation>
</comment>
<dbReference type="PANTHER" id="PTHR34501">
    <property type="entry name" value="PROTEIN YDDL-RELATED"/>
    <property type="match status" value="1"/>
</dbReference>
<sequence>MGKGSALGANPADGGAFNLKSNSSLIGFKGTEDLGNGLKALFQIETNVNVTGGGTGPVANTGNSAFGSLRDTYVGVSSKYGTAMGGYLSTPFRSTLTSFDVMPGATGDGRIENLMGNMRMTGSALGYAANTGYLQASSSVRATALAYALPTLYGFNGSIAYTGSNNNGSTNQTTVGPVTENSTGTSITSQTVAAPQSALSMNLGWTGYGVNVAGAFQQAKVNNSFTYSGPVTVSGTDPVTGVTGNTSVTANGSGTLNAQTYTSYLIGASYTGLPGLKASVVYNRNTLSTNNPNTNSLLNGASKISNNGIYVGASYRFGNNEPRLSYANLSNTTGANSAYYGGQDGANQWTANWGYYLSKRTQVYGLVSYLKNNANSNYSMASGGTSIQPTAGQNLTTYGVGMRTNF</sequence>
<dbReference type="GO" id="GO:0009279">
    <property type="term" value="C:cell outer membrane"/>
    <property type="evidence" value="ECO:0007669"/>
    <property type="project" value="UniProtKB-SubCell"/>
</dbReference>
<dbReference type="Pfam" id="PF13609">
    <property type="entry name" value="Porin_4"/>
    <property type="match status" value="1"/>
</dbReference>
<dbReference type="GO" id="GO:0006811">
    <property type="term" value="P:monoatomic ion transport"/>
    <property type="evidence" value="ECO:0007669"/>
    <property type="project" value="UniProtKB-KW"/>
</dbReference>
<dbReference type="Gene3D" id="2.40.160.10">
    <property type="entry name" value="Porin"/>
    <property type="match status" value="1"/>
</dbReference>
<dbReference type="PRINTS" id="PR00184">
    <property type="entry name" value="NEISSPPORIN"/>
</dbReference>
<keyword evidence="10" id="KW-0998">Cell outer membrane</keyword>
<evidence type="ECO:0000256" key="4">
    <source>
        <dbReference type="ARBA" id="ARBA00022452"/>
    </source>
</evidence>
<dbReference type="InterPro" id="IPR050298">
    <property type="entry name" value="Gram-neg_bact_OMP"/>
</dbReference>
<keyword evidence="6" id="KW-0732">Signal</keyword>
<evidence type="ECO:0000256" key="8">
    <source>
        <dbReference type="ARBA" id="ARBA00023114"/>
    </source>
</evidence>
<evidence type="ECO:0000256" key="10">
    <source>
        <dbReference type="ARBA" id="ARBA00023237"/>
    </source>
</evidence>
<feature type="domain" description="Porin" evidence="11">
    <location>
        <begin position="18"/>
        <end position="295"/>
    </location>
</feature>
<dbReference type="PANTHER" id="PTHR34501:SF9">
    <property type="entry name" value="MAJOR OUTER MEMBRANE PROTEIN P.IA"/>
    <property type="match status" value="1"/>
</dbReference>
<keyword evidence="8" id="KW-0626">Porin</keyword>
<evidence type="ECO:0000256" key="9">
    <source>
        <dbReference type="ARBA" id="ARBA00023136"/>
    </source>
</evidence>
<dbReference type="InterPro" id="IPR023614">
    <property type="entry name" value="Porin_dom_sf"/>
</dbReference>
<dbReference type="CDD" id="cd00342">
    <property type="entry name" value="gram_neg_porins"/>
    <property type="match status" value="1"/>
</dbReference>
<comment type="subunit">
    <text evidence="2">Homotrimer.</text>
</comment>
<dbReference type="InterPro" id="IPR002299">
    <property type="entry name" value="Porin_Neis"/>
</dbReference>
<gene>
    <name evidence="12" type="ORF">ICHIAU1_08230</name>
</gene>
<keyword evidence="3" id="KW-0813">Transport</keyword>
<evidence type="ECO:0000256" key="3">
    <source>
        <dbReference type="ARBA" id="ARBA00022448"/>
    </source>
</evidence>
<protein>
    <submittedName>
        <fullName evidence="12">Membrane protein</fullName>
    </submittedName>
</protein>
<evidence type="ECO:0000256" key="5">
    <source>
        <dbReference type="ARBA" id="ARBA00022692"/>
    </source>
</evidence>
<accession>A0A679I291</accession>
<dbReference type="GO" id="GO:0015288">
    <property type="term" value="F:porin activity"/>
    <property type="evidence" value="ECO:0007669"/>
    <property type="project" value="UniProtKB-KW"/>
</dbReference>
<proteinExistence type="predicted"/>
<evidence type="ECO:0000259" key="11">
    <source>
        <dbReference type="Pfam" id="PF13609"/>
    </source>
</evidence>
<keyword evidence="5" id="KW-0812">Transmembrane</keyword>
<name>A0A679I291_9RHOO</name>
<dbReference type="GO" id="GO:0046930">
    <property type="term" value="C:pore complex"/>
    <property type="evidence" value="ECO:0007669"/>
    <property type="project" value="UniProtKB-KW"/>
</dbReference>
<organism evidence="12 13">
    <name type="scientific">Fluviibacter phosphoraccumulans</name>
    <dbReference type="NCBI Taxonomy" id="1751046"/>
    <lineage>
        <taxon>Bacteria</taxon>
        <taxon>Pseudomonadati</taxon>
        <taxon>Pseudomonadota</taxon>
        <taxon>Betaproteobacteria</taxon>
        <taxon>Rhodocyclales</taxon>
        <taxon>Fluviibacteraceae</taxon>
        <taxon>Fluviibacter</taxon>
    </lineage>
</organism>
<evidence type="ECO:0000256" key="1">
    <source>
        <dbReference type="ARBA" id="ARBA00004571"/>
    </source>
</evidence>
<keyword evidence="13" id="KW-1185">Reference proteome</keyword>
<dbReference type="InterPro" id="IPR033900">
    <property type="entry name" value="Gram_neg_porin_domain"/>
</dbReference>
<reference evidence="13" key="1">
    <citation type="submission" date="2020-01" db="EMBL/GenBank/DDBJ databases">
        <title>Phosphoaccumulans saitamaens gen. nov., sp. nov., a polyphosphate accumulating bacterium isolated from surface river water.</title>
        <authorList>
            <person name="Watanabe K."/>
            <person name="Suda W."/>
        </authorList>
    </citation>
    <scope>NUCLEOTIDE SEQUENCE [LARGE SCALE GENOMIC DNA]</scope>
    <source>
        <strain evidence="13">ICHIAU1</strain>
    </source>
</reference>